<evidence type="ECO:0000313" key="3">
    <source>
        <dbReference type="Proteomes" id="UP000028725"/>
    </source>
</evidence>
<dbReference type="OrthoDB" id="9789634at2"/>
<dbReference type="Proteomes" id="UP000028725">
    <property type="component" value="Unassembled WGS sequence"/>
</dbReference>
<proteinExistence type="predicted"/>
<sequence>MLKQELLDAFLARQPTFEALGRALHAHLQEVLERGGVSVHGVSHRIKSPASLAGKLARPDKIYQHLDDLTDLVGLRVITFFEDSIEHVARLIEEHFRVDIDRSVDKRLHQDPDSFGYRSLHYVCHPPAALLAQHPDWEWPFEIQIRTILQHAWAEIEHDLGYKSPESVPLPIRRRFSRLAGLLEVADSEFVELRRFMENYARDVRQPVQLAQGTLGLDAVSLQSLAESSPVAELDLVLAKQLGRPLAASLFFPDYVIRMLRVVQLDRPAHILQRLEGFSPRLLSFAERYFRFTTEAWGFGGEHLDSVQRGYSLILLSHWHALCQVDLELHRLERMKGFYQQLDYPDDEAEARRIARLFVRCFADWRGPSPT</sequence>
<comment type="caution">
    <text evidence="2">The sequence shown here is derived from an EMBL/GenBank/DDBJ whole genome shotgun (WGS) entry which is preliminary data.</text>
</comment>
<reference evidence="2 3" key="1">
    <citation type="submission" date="2014-04" db="EMBL/GenBank/DDBJ databases">
        <title>Genome assembly of Hyalangium minutum DSM 14724.</title>
        <authorList>
            <person name="Sharma G."/>
            <person name="Subramanian S."/>
        </authorList>
    </citation>
    <scope>NUCLEOTIDE SEQUENCE [LARGE SCALE GENOMIC DNA]</scope>
    <source>
        <strain evidence="2 3">DSM 14724</strain>
    </source>
</reference>
<dbReference type="SUPFAM" id="SSF81301">
    <property type="entry name" value="Nucleotidyltransferase"/>
    <property type="match status" value="1"/>
</dbReference>
<dbReference type="CDD" id="cd05399">
    <property type="entry name" value="NT_Rel-Spo_like"/>
    <property type="match status" value="1"/>
</dbReference>
<dbReference type="Gene3D" id="3.30.460.10">
    <property type="entry name" value="Beta Polymerase, domain 2"/>
    <property type="match status" value="1"/>
</dbReference>
<gene>
    <name evidence="2" type="ORF">DB31_3591</name>
</gene>
<organism evidence="2 3">
    <name type="scientific">Hyalangium minutum</name>
    <dbReference type="NCBI Taxonomy" id="394096"/>
    <lineage>
        <taxon>Bacteria</taxon>
        <taxon>Pseudomonadati</taxon>
        <taxon>Myxococcota</taxon>
        <taxon>Myxococcia</taxon>
        <taxon>Myxococcales</taxon>
        <taxon>Cystobacterineae</taxon>
        <taxon>Archangiaceae</taxon>
        <taxon>Hyalangium</taxon>
    </lineage>
</organism>
<dbReference type="STRING" id="394096.DB31_3591"/>
<dbReference type="PANTHER" id="PTHR41773">
    <property type="entry name" value="GTP PYROPHOSPHATASE-RELATED"/>
    <property type="match status" value="1"/>
</dbReference>
<dbReference type="SMART" id="SM00954">
    <property type="entry name" value="RelA_SpoT"/>
    <property type="match status" value="1"/>
</dbReference>
<evidence type="ECO:0000313" key="2">
    <source>
        <dbReference type="EMBL" id="KFE71461.1"/>
    </source>
</evidence>
<dbReference type="AlphaFoldDB" id="A0A085WUU8"/>
<dbReference type="Pfam" id="PF04607">
    <property type="entry name" value="RelA_SpoT"/>
    <property type="match status" value="1"/>
</dbReference>
<dbReference type="EMBL" id="JMCB01000002">
    <property type="protein sequence ID" value="KFE71461.1"/>
    <property type="molecule type" value="Genomic_DNA"/>
</dbReference>
<feature type="domain" description="RelA/SpoT" evidence="1">
    <location>
        <begin position="44"/>
        <end position="168"/>
    </location>
</feature>
<keyword evidence="3" id="KW-1185">Reference proteome</keyword>
<dbReference type="InterPro" id="IPR007685">
    <property type="entry name" value="RelA_SpoT"/>
</dbReference>
<dbReference type="GO" id="GO:0015969">
    <property type="term" value="P:guanosine tetraphosphate metabolic process"/>
    <property type="evidence" value="ECO:0007669"/>
    <property type="project" value="InterPro"/>
</dbReference>
<accession>A0A085WUU8</accession>
<evidence type="ECO:0000259" key="1">
    <source>
        <dbReference type="SMART" id="SM00954"/>
    </source>
</evidence>
<protein>
    <recommendedName>
        <fullName evidence="1">RelA/SpoT domain-containing protein</fullName>
    </recommendedName>
</protein>
<name>A0A085WUU8_9BACT</name>
<dbReference type="RefSeq" id="WP_052419749.1">
    <property type="nucleotide sequence ID" value="NZ_JMCB01000002.1"/>
</dbReference>
<dbReference type="PANTHER" id="PTHR41773:SF1">
    <property type="entry name" value="RELA_SPOT DOMAIN-CONTAINING PROTEIN"/>
    <property type="match status" value="1"/>
</dbReference>
<dbReference type="Gene3D" id="1.10.287.860">
    <property type="entry name" value="Nucleotidyltransferase"/>
    <property type="match status" value="1"/>
</dbReference>
<dbReference type="PATRIC" id="fig|394096.3.peg.1239"/>
<dbReference type="InterPro" id="IPR043519">
    <property type="entry name" value="NT_sf"/>
</dbReference>